<gene>
    <name evidence="1" type="ORF">HLB44_10175</name>
</gene>
<dbReference type="InterPro" id="IPR058532">
    <property type="entry name" value="YjbR/MT2646/Rv2570-like"/>
</dbReference>
<dbReference type="GO" id="GO:0003677">
    <property type="term" value="F:DNA binding"/>
    <property type="evidence" value="ECO:0007669"/>
    <property type="project" value="UniProtKB-KW"/>
</dbReference>
<dbReference type="Proteomes" id="UP000737171">
    <property type="component" value="Unassembled WGS sequence"/>
</dbReference>
<reference evidence="1 2" key="1">
    <citation type="submission" date="2020-05" db="EMBL/GenBank/DDBJ databases">
        <title>Aquincola sp. isolate from soil.</title>
        <authorList>
            <person name="Han J."/>
            <person name="Kim D.-U."/>
        </authorList>
    </citation>
    <scope>NUCLEOTIDE SEQUENCE [LARGE SCALE GENOMIC DNA]</scope>
    <source>
        <strain evidence="1 2">S2</strain>
    </source>
</reference>
<dbReference type="RefSeq" id="WP_173122468.1">
    <property type="nucleotide sequence ID" value="NZ_JABRWJ010000003.1"/>
</dbReference>
<evidence type="ECO:0000313" key="1">
    <source>
        <dbReference type="EMBL" id="NRF67350.1"/>
    </source>
</evidence>
<accession>A0ABX2EFD8</accession>
<comment type="caution">
    <text evidence="1">The sequence shown here is derived from an EMBL/GenBank/DDBJ whole genome shotgun (WGS) entry which is preliminary data.</text>
</comment>
<organism evidence="1 2">
    <name type="scientific">Pseudaquabacterium terrae</name>
    <dbReference type="NCBI Taxonomy" id="2732868"/>
    <lineage>
        <taxon>Bacteria</taxon>
        <taxon>Pseudomonadati</taxon>
        <taxon>Pseudomonadota</taxon>
        <taxon>Betaproteobacteria</taxon>
        <taxon>Burkholderiales</taxon>
        <taxon>Sphaerotilaceae</taxon>
        <taxon>Pseudaquabacterium</taxon>
    </lineage>
</organism>
<name>A0ABX2EFD8_9BURK</name>
<evidence type="ECO:0000313" key="2">
    <source>
        <dbReference type="Proteomes" id="UP000737171"/>
    </source>
</evidence>
<sequence length="136" mass="15112">MTTHTLPAVPHEVLAKLRAICLALPEVVEESAWTGIRWSVRKKNFAHVLMIDGGEPAAYARAAGRAGPACVLTFRLPRGKLDAAGFHHDPYFRPVWFPNIAGRVVDERIDWDEVEQLLIDSYGVLAPKKLAAMVDR</sequence>
<dbReference type="SUPFAM" id="SSF142906">
    <property type="entry name" value="YjbR-like"/>
    <property type="match status" value="1"/>
</dbReference>
<dbReference type="EMBL" id="JABRWJ010000003">
    <property type="protein sequence ID" value="NRF67350.1"/>
    <property type="molecule type" value="Genomic_DNA"/>
</dbReference>
<keyword evidence="1" id="KW-0238">DNA-binding</keyword>
<keyword evidence="2" id="KW-1185">Reference proteome</keyword>
<dbReference type="Pfam" id="PF04237">
    <property type="entry name" value="YjbR"/>
    <property type="match status" value="1"/>
</dbReference>
<proteinExistence type="predicted"/>
<protein>
    <submittedName>
        <fullName evidence="1">MmcQ/YjbR family DNA-binding protein</fullName>
    </submittedName>
</protein>
<dbReference type="InterPro" id="IPR038056">
    <property type="entry name" value="YjbR-like_sf"/>
</dbReference>